<organism evidence="3 4">
    <name type="scientific">Paenibacillus ferrarius</name>
    <dbReference type="NCBI Taxonomy" id="1469647"/>
    <lineage>
        <taxon>Bacteria</taxon>
        <taxon>Bacillati</taxon>
        <taxon>Bacillota</taxon>
        <taxon>Bacilli</taxon>
        <taxon>Bacillales</taxon>
        <taxon>Paenibacillaceae</taxon>
        <taxon>Paenibacillus</taxon>
    </lineage>
</organism>
<proteinExistence type="predicted"/>
<keyword evidence="4" id="KW-1185">Reference proteome</keyword>
<evidence type="ECO:0000313" key="4">
    <source>
        <dbReference type="Proteomes" id="UP000190626"/>
    </source>
</evidence>
<evidence type="ECO:0000313" key="3">
    <source>
        <dbReference type="EMBL" id="OPH57197.1"/>
    </source>
</evidence>
<dbReference type="OrthoDB" id="2545931at2"/>
<protein>
    <submittedName>
        <fullName evidence="3">Uncharacterized protein</fullName>
    </submittedName>
</protein>
<dbReference type="Gene3D" id="2.60.40.1240">
    <property type="match status" value="1"/>
</dbReference>
<feature type="chain" id="PRO_5013183545" evidence="2">
    <location>
        <begin position="29"/>
        <end position="574"/>
    </location>
</feature>
<dbReference type="RefSeq" id="WP_079413741.1">
    <property type="nucleotide sequence ID" value="NZ_MBTG01000013.1"/>
</dbReference>
<reference evidence="4" key="1">
    <citation type="submission" date="2016-07" db="EMBL/GenBank/DDBJ databases">
        <authorList>
            <person name="Florea S."/>
            <person name="Webb J.S."/>
            <person name="Jaromczyk J."/>
            <person name="Schardl C.L."/>
        </authorList>
    </citation>
    <scope>NUCLEOTIDE SEQUENCE [LARGE SCALE GENOMIC DNA]</scope>
    <source>
        <strain evidence="4">CY1</strain>
    </source>
</reference>
<evidence type="ECO:0000256" key="2">
    <source>
        <dbReference type="SAM" id="SignalP"/>
    </source>
</evidence>
<feature type="signal peptide" evidence="2">
    <location>
        <begin position="1"/>
        <end position="28"/>
    </location>
</feature>
<dbReference type="EMBL" id="MBTG01000013">
    <property type="protein sequence ID" value="OPH57197.1"/>
    <property type="molecule type" value="Genomic_DNA"/>
</dbReference>
<dbReference type="AlphaFoldDB" id="A0A1V4HK57"/>
<sequence>MKKNPWKTSLTAIVLGTMLVQGGMTAWAADAGSAVTSAPTVNYGLTNDIRAAIKSVAVTPTASGSQLAVTVRLYNGGTTQNRVPEHELRLQTTSGVSYTLKPSAGNKETLQPKEIGELVYMTSIDSKEIGQVSQLSFVNVDIYSYPKVETTLLTMPTASVWYGGTGTAALQNLGNLAWGQSFTIPGVNSGLTYSTVEASMQDTATGRVAVVTVLASNPGEGRETVPAFRMDAQSEVKNYEGKRSEAESVTLEAGEKKYLHYAIPVENGVTLTNLVVLSTDSFAPKGEGQGPATTLATGKLAISWPKADQEKSTAVPYTIGQPIAFDPLTKVVDKQTQVSLMELHLHENPGEGYQTAVAKFKLTNTSSAPIATPNFQSELVSSQGVTYQGARQSNVTTMLNPGLSYVVSYAYVVPQTEAGTSFSMKLLDAAAAAPYTTTIAALQTDVQKEGTDSTISLYPFDLVFKDVTVSTQTTPQLTYSYKFRLDLGITQKENVVVDNNFSKLRFEIVDSAGRVVGSKDAAFTGANKLISGVQTIDASNITTDQVSYPYTVNVYETIETPNGTSKRLVKVIKG</sequence>
<comment type="caution">
    <text evidence="3">The sequence shown here is derived from an EMBL/GenBank/DDBJ whole genome shotgun (WGS) entry which is preliminary data.</text>
</comment>
<evidence type="ECO:0000256" key="1">
    <source>
        <dbReference type="ARBA" id="ARBA00022729"/>
    </source>
</evidence>
<accession>A0A1V4HK57</accession>
<dbReference type="InterPro" id="IPR029050">
    <property type="entry name" value="Immunoprotect_excell_Ig-like"/>
</dbReference>
<gene>
    <name evidence="3" type="ORF">BC351_25350</name>
</gene>
<keyword evidence="1 2" id="KW-0732">Signal</keyword>
<name>A0A1V4HK57_9BACL</name>
<dbReference type="STRING" id="1469647.BC351_25350"/>
<dbReference type="Proteomes" id="UP000190626">
    <property type="component" value="Unassembled WGS sequence"/>
</dbReference>